<evidence type="ECO:0000313" key="1">
    <source>
        <dbReference type="EMBL" id="ANJ72251.1"/>
    </source>
</evidence>
<keyword evidence="2" id="KW-1185">Reference proteome</keyword>
<dbReference type="Proteomes" id="UP000078572">
    <property type="component" value="Chromosome 1"/>
</dbReference>
<reference evidence="2" key="1">
    <citation type="submission" date="2016-06" db="EMBL/GenBank/DDBJ databases">
        <authorList>
            <person name="Xu Y."/>
            <person name="Nagy A."/>
            <person name="Yan X."/>
            <person name="Kim S.W."/>
            <person name="Haley B."/>
            <person name="Liu N.T."/>
            <person name="Nou X."/>
        </authorList>
    </citation>
    <scope>NUCLEOTIDE SEQUENCE [LARGE SCALE GENOMIC DNA]</scope>
    <source>
        <strain evidence="2">ATCC 49129</strain>
    </source>
</reference>
<organism evidence="1 2">
    <name type="scientific">Ralstonia insidiosa</name>
    <dbReference type="NCBI Taxonomy" id="190721"/>
    <lineage>
        <taxon>Bacteria</taxon>
        <taxon>Pseudomonadati</taxon>
        <taxon>Pseudomonadota</taxon>
        <taxon>Betaproteobacteria</taxon>
        <taxon>Burkholderiales</taxon>
        <taxon>Burkholderiaceae</taxon>
        <taxon>Ralstonia</taxon>
    </lineage>
</organism>
<sequence length="477" mass="56354">MDNTKIRKSYSDNIKTDELWFNKSFTDEYDFQKERFLLHLERGDIKIKFMEVPNKFKKLDGINITKPFVIYAMRRNGLTRKGKESFTYNKSLSIYLSSMIADSMKDVDDWSHYDDSSMAAKSSLESHYYSWFADNNGMLEEWEFLKNFIKKKVKKTNRSWSACLTSHDTYKEVAKAWKLKTKRRAKLTEAEWKLVDQEPFKLNHKFALWYALFDEEVITAEQVKKFLLNKYAWRATAFNSTIIKPQDDYQTRAAKMVEREKIVKRVITDPIFFKFVSKEDMEDKDFAIHVLSASKTLSNYNSGKNGNNSYHSLLAFFPESIRDNEEVVLFDYAITSSIFYASDRLKSDRQFILGHGIDISEFSDELRNDFEFIKIFIEKHNPSDSRLNYVGDQLANNLDYIEWLMNFKYSGITQQEIDRYDRVIVIGSEIFDQCRDSSGNFQLELLNNLLEKNRFKKRLQLDLNKGKTETRSGKIKI</sequence>
<proteinExistence type="predicted"/>
<gene>
    <name evidence="1" type="ORF">A9Y76_07130</name>
</gene>
<dbReference type="AlphaFoldDB" id="A0A191ZVZ0"/>
<accession>A0A191ZVZ0</accession>
<protein>
    <submittedName>
        <fullName evidence="1">Uncharacterized protein</fullName>
    </submittedName>
</protein>
<dbReference type="OrthoDB" id="5634798at2"/>
<name>A0A191ZVZ0_9RALS</name>
<evidence type="ECO:0000313" key="2">
    <source>
        <dbReference type="Proteomes" id="UP000078572"/>
    </source>
</evidence>
<dbReference type="EMBL" id="CP016022">
    <property type="protein sequence ID" value="ANJ72251.1"/>
    <property type="molecule type" value="Genomic_DNA"/>
</dbReference>